<evidence type="ECO:0000256" key="2">
    <source>
        <dbReference type="ARBA" id="ARBA00022801"/>
    </source>
</evidence>
<feature type="compositionally biased region" description="Basic residues" evidence="5">
    <location>
        <begin position="1"/>
        <end position="14"/>
    </location>
</feature>
<evidence type="ECO:0000256" key="4">
    <source>
        <dbReference type="ARBA" id="ARBA00022840"/>
    </source>
</evidence>
<name>A0A9Y2IGA5_9PSEU</name>
<keyword evidence="7" id="KW-0269">Exonuclease</keyword>
<evidence type="ECO:0000256" key="1">
    <source>
        <dbReference type="ARBA" id="ARBA00022741"/>
    </source>
</evidence>
<dbReference type="GO" id="GO:0005524">
    <property type="term" value="F:ATP binding"/>
    <property type="evidence" value="ECO:0007669"/>
    <property type="project" value="UniProtKB-KW"/>
</dbReference>
<keyword evidence="3" id="KW-0347">Helicase</keyword>
<gene>
    <name evidence="7" type="ORF">QRX50_49210</name>
</gene>
<evidence type="ECO:0000259" key="6">
    <source>
        <dbReference type="Pfam" id="PF13361"/>
    </source>
</evidence>
<evidence type="ECO:0000256" key="5">
    <source>
        <dbReference type="SAM" id="MobiDB-lite"/>
    </source>
</evidence>
<sequence length="137" mass="15882">MFATPHPRRVRFHERPHGPQVQRTRNSLQARRNEQSLAAITNDLLQVRDESLVGNIVNRRRPIQVMNLHQTKGREADTTILLLGSDEFYGYETEPYPEGSRLLYVVMTRARKQSHLVVPRNAHPLWQPLISVCRPAI</sequence>
<dbReference type="InterPro" id="IPR014017">
    <property type="entry name" value="DNA_helicase_UvrD-like_C"/>
</dbReference>
<proteinExistence type="predicted"/>
<organism evidence="7 8">
    <name type="scientific">Amycolatopsis carbonis</name>
    <dbReference type="NCBI Taxonomy" id="715471"/>
    <lineage>
        <taxon>Bacteria</taxon>
        <taxon>Bacillati</taxon>
        <taxon>Actinomycetota</taxon>
        <taxon>Actinomycetes</taxon>
        <taxon>Pseudonocardiales</taxon>
        <taxon>Pseudonocardiaceae</taxon>
        <taxon>Amycolatopsis</taxon>
    </lineage>
</organism>
<dbReference type="SUPFAM" id="SSF52540">
    <property type="entry name" value="P-loop containing nucleoside triphosphate hydrolases"/>
    <property type="match status" value="1"/>
</dbReference>
<feature type="region of interest" description="Disordered" evidence="5">
    <location>
        <begin position="1"/>
        <end position="29"/>
    </location>
</feature>
<dbReference type="KEGG" id="acab:QRX50_49210"/>
<reference evidence="7 8" key="1">
    <citation type="submission" date="2023-06" db="EMBL/GenBank/DDBJ databases">
        <authorList>
            <person name="Oyuntsetseg B."/>
            <person name="Kim S.B."/>
        </authorList>
    </citation>
    <scope>NUCLEOTIDE SEQUENCE [LARGE SCALE GENOMIC DNA]</scope>
    <source>
        <strain evidence="7 8">2-15</strain>
    </source>
</reference>
<dbReference type="GO" id="GO:0004386">
    <property type="term" value="F:helicase activity"/>
    <property type="evidence" value="ECO:0007669"/>
    <property type="project" value="UniProtKB-KW"/>
</dbReference>
<evidence type="ECO:0000313" key="8">
    <source>
        <dbReference type="Proteomes" id="UP001236014"/>
    </source>
</evidence>
<protein>
    <submittedName>
        <fullName evidence="7">3'-5' exonuclease</fullName>
    </submittedName>
</protein>
<keyword evidence="7" id="KW-0540">Nuclease</keyword>
<dbReference type="InterPro" id="IPR027417">
    <property type="entry name" value="P-loop_NTPase"/>
</dbReference>
<keyword evidence="8" id="KW-1185">Reference proteome</keyword>
<dbReference type="Pfam" id="PF13361">
    <property type="entry name" value="UvrD_C"/>
    <property type="match status" value="1"/>
</dbReference>
<keyword evidence="1" id="KW-0547">Nucleotide-binding</keyword>
<feature type="domain" description="UvrD-like helicase C-terminal" evidence="6">
    <location>
        <begin position="31"/>
        <end position="113"/>
    </location>
</feature>
<dbReference type="GO" id="GO:0004527">
    <property type="term" value="F:exonuclease activity"/>
    <property type="evidence" value="ECO:0007669"/>
    <property type="project" value="UniProtKB-KW"/>
</dbReference>
<keyword evidence="4" id="KW-0067">ATP-binding</keyword>
<dbReference type="Proteomes" id="UP001236014">
    <property type="component" value="Chromosome"/>
</dbReference>
<dbReference type="AlphaFoldDB" id="A0A9Y2IGA5"/>
<keyword evidence="2" id="KW-0378">Hydrolase</keyword>
<accession>A0A9Y2IGA5</accession>
<dbReference type="EMBL" id="CP127294">
    <property type="protein sequence ID" value="WIX79217.1"/>
    <property type="molecule type" value="Genomic_DNA"/>
</dbReference>
<dbReference type="Gene3D" id="3.40.50.300">
    <property type="entry name" value="P-loop containing nucleotide triphosphate hydrolases"/>
    <property type="match status" value="1"/>
</dbReference>
<evidence type="ECO:0000256" key="3">
    <source>
        <dbReference type="ARBA" id="ARBA00022806"/>
    </source>
</evidence>
<evidence type="ECO:0000313" key="7">
    <source>
        <dbReference type="EMBL" id="WIX79217.1"/>
    </source>
</evidence>